<keyword evidence="3" id="KW-1185">Reference proteome</keyword>
<dbReference type="Gene3D" id="3.40.50.1820">
    <property type="entry name" value="alpha/beta hydrolase"/>
    <property type="match status" value="1"/>
</dbReference>
<dbReference type="PANTHER" id="PTHR43433:SF5">
    <property type="entry name" value="AB HYDROLASE-1 DOMAIN-CONTAINING PROTEIN"/>
    <property type="match status" value="1"/>
</dbReference>
<dbReference type="Proteomes" id="UP000184501">
    <property type="component" value="Unassembled WGS sequence"/>
</dbReference>
<dbReference type="AlphaFoldDB" id="A0A1M5P3M3"/>
<protein>
    <submittedName>
        <fullName evidence="2">Pimeloyl-ACP methyl ester carboxylesterase</fullName>
    </submittedName>
</protein>
<dbReference type="InterPro" id="IPR050471">
    <property type="entry name" value="AB_hydrolase"/>
</dbReference>
<dbReference type="InterPro" id="IPR000073">
    <property type="entry name" value="AB_hydrolase_1"/>
</dbReference>
<dbReference type="SUPFAM" id="SSF53474">
    <property type="entry name" value="alpha/beta-Hydrolases"/>
    <property type="match status" value="1"/>
</dbReference>
<dbReference type="GO" id="GO:0004806">
    <property type="term" value="F:triacylglycerol lipase activity"/>
    <property type="evidence" value="ECO:0007669"/>
    <property type="project" value="TreeGrafter"/>
</dbReference>
<evidence type="ECO:0000259" key="1">
    <source>
        <dbReference type="Pfam" id="PF00561"/>
    </source>
</evidence>
<dbReference type="STRING" id="2017.SAMN05444320_11758"/>
<dbReference type="Pfam" id="PF00561">
    <property type="entry name" value="Abhydrolase_1"/>
    <property type="match status" value="1"/>
</dbReference>
<proteinExistence type="predicted"/>
<evidence type="ECO:0000313" key="2">
    <source>
        <dbReference type="EMBL" id="SHG96348.1"/>
    </source>
</evidence>
<dbReference type="PANTHER" id="PTHR43433">
    <property type="entry name" value="HYDROLASE, ALPHA/BETA FOLD FAMILY PROTEIN"/>
    <property type="match status" value="1"/>
</dbReference>
<dbReference type="EMBL" id="FQVN01000017">
    <property type="protein sequence ID" value="SHG96348.1"/>
    <property type="molecule type" value="Genomic_DNA"/>
</dbReference>
<evidence type="ECO:0000313" key="3">
    <source>
        <dbReference type="Proteomes" id="UP000184501"/>
    </source>
</evidence>
<dbReference type="InterPro" id="IPR029058">
    <property type="entry name" value="AB_hydrolase_fold"/>
</dbReference>
<dbReference type="PRINTS" id="PR00111">
    <property type="entry name" value="ABHYDROLASE"/>
</dbReference>
<name>A0A1M5P3M3_STRHI</name>
<dbReference type="OrthoDB" id="8957634at2"/>
<sequence>MADEPGDYADANGIRLWYRDEGDPDGQPLLLVMGLNSQLIAWPEEIVTGLGERGYRVIRFDNRDCGLSEKIDTGTADAYPLARGYYLTDMAADAVGLLDHLGVQRAHVVGASMGGMIAQLVAIHHTDRVATLCSIMSTTGNRLVGNPTFEAAQAMLRPTPPERERAIPHIAEIYRIVGSRTHAETEQANRLRLAEASYDRMFYPAGAQRQAAAIAVAVDRTAKLRELTTPTLVVHGAEDSLIQVSGGQATHRAIPGSTYLELPDMGHDLPTPLRPQLVDAIDANARKGAL</sequence>
<organism evidence="2 3">
    <name type="scientific">Streptoalloteichus hindustanus</name>
    <dbReference type="NCBI Taxonomy" id="2017"/>
    <lineage>
        <taxon>Bacteria</taxon>
        <taxon>Bacillati</taxon>
        <taxon>Actinomycetota</taxon>
        <taxon>Actinomycetes</taxon>
        <taxon>Pseudonocardiales</taxon>
        <taxon>Pseudonocardiaceae</taxon>
        <taxon>Streptoalloteichus</taxon>
    </lineage>
</organism>
<dbReference type="RefSeq" id="WP_073489805.1">
    <property type="nucleotide sequence ID" value="NZ_FQVN01000017.1"/>
</dbReference>
<reference evidence="2 3" key="1">
    <citation type="submission" date="2016-11" db="EMBL/GenBank/DDBJ databases">
        <authorList>
            <person name="Jaros S."/>
            <person name="Januszkiewicz K."/>
            <person name="Wedrychowicz H."/>
        </authorList>
    </citation>
    <scope>NUCLEOTIDE SEQUENCE [LARGE SCALE GENOMIC DNA]</scope>
    <source>
        <strain evidence="2 3">DSM 44523</strain>
    </source>
</reference>
<dbReference type="GO" id="GO:0046503">
    <property type="term" value="P:glycerolipid catabolic process"/>
    <property type="evidence" value="ECO:0007669"/>
    <property type="project" value="TreeGrafter"/>
</dbReference>
<gene>
    <name evidence="2" type="ORF">SAMN05444320_11758</name>
</gene>
<feature type="domain" description="AB hydrolase-1" evidence="1">
    <location>
        <begin position="28"/>
        <end position="268"/>
    </location>
</feature>
<accession>A0A1M5P3M3</accession>